<comment type="caution">
    <text evidence="2">The sequence shown here is derived from an EMBL/GenBank/DDBJ whole genome shotgun (WGS) entry which is preliminary data.</text>
</comment>
<evidence type="ECO:0000313" key="3">
    <source>
        <dbReference type="Proteomes" id="UP001310594"/>
    </source>
</evidence>
<evidence type="ECO:0000256" key="1">
    <source>
        <dbReference type="SAM" id="MobiDB-lite"/>
    </source>
</evidence>
<protein>
    <submittedName>
        <fullName evidence="2">Uncharacterized protein</fullName>
    </submittedName>
</protein>
<sequence>MGAFTLEGSGGSTPTLRTTTSGEQYVTAPFFEPLGLAEYDVYTTTPNLNDVTKSMTHAMACWSEHVSWAIESISWYNAVVAHRTWPTTYSTEVYTRDPGGPTKIYPSGLSIYTLCDGFPRVNAALPTFTELNLTTETVSYGPYPLEPTYRPPPCTPSAQDCELLYVNSNVTWWNSYLNGMCGFPVHVHPGGDVPCIFNALGAVQMSYLPVAEGDLCTPNRSTIAPAYNGTEQMTNGHTFASGFVYISVSSLYAYYDGFDGGGGSFAGATIGPNFKNITLTVKSEDMSSHCYGDLKPTSLNFADLNWPVPASAYSCQLGCAGYASPPPECSTIWSDVNPYLAIPTKALKALVPEWSECVAGNGNQRNYWFDPPVALHQTDVVAGVTTPSSPSTTPAAPSSTPRSPYVDWTTSRISDLVTSTAPEVLQQGQSVQALRTAQPEDSDDTGSATSTLDQGLTDVASVAATFPTTHEAGDSGVQRSVYAAGEASSDSSDHTRNSEATQTQSNAAAAVMSILAMTNTLVMVFTDSFEDGPTETGSEQAFDMASSWSVTTDAHIVVQTRTVVSGSEDASSSARLSVETVAPEPLRSTPAASQAGYSCASANAGYWVIGCLTLFLLSIA</sequence>
<organism evidence="2 3">
    <name type="scientific">Elasticomyces elasticus</name>
    <dbReference type="NCBI Taxonomy" id="574655"/>
    <lineage>
        <taxon>Eukaryota</taxon>
        <taxon>Fungi</taxon>
        <taxon>Dikarya</taxon>
        <taxon>Ascomycota</taxon>
        <taxon>Pezizomycotina</taxon>
        <taxon>Dothideomycetes</taxon>
        <taxon>Dothideomycetidae</taxon>
        <taxon>Mycosphaerellales</taxon>
        <taxon>Teratosphaeriaceae</taxon>
        <taxon>Elasticomyces</taxon>
    </lineage>
</organism>
<dbReference type="EMBL" id="JAVRQU010000002">
    <property type="protein sequence ID" value="KAK5706742.1"/>
    <property type="molecule type" value="Genomic_DNA"/>
</dbReference>
<accession>A0AAN7WCR8</accession>
<dbReference type="AlphaFoldDB" id="A0AAN7WCR8"/>
<feature type="compositionally biased region" description="Low complexity" evidence="1">
    <location>
        <begin position="385"/>
        <end position="401"/>
    </location>
</feature>
<dbReference type="Proteomes" id="UP001310594">
    <property type="component" value="Unassembled WGS sequence"/>
</dbReference>
<feature type="region of interest" description="Disordered" evidence="1">
    <location>
        <begin position="431"/>
        <end position="452"/>
    </location>
</feature>
<gene>
    <name evidence="2" type="ORF">LTR97_001733</name>
</gene>
<feature type="region of interest" description="Disordered" evidence="1">
    <location>
        <begin position="483"/>
        <end position="504"/>
    </location>
</feature>
<evidence type="ECO:0000313" key="2">
    <source>
        <dbReference type="EMBL" id="KAK5706742.1"/>
    </source>
</evidence>
<name>A0AAN7WCR8_9PEZI</name>
<feature type="region of interest" description="Disordered" evidence="1">
    <location>
        <begin position="384"/>
        <end position="407"/>
    </location>
</feature>
<proteinExistence type="predicted"/>
<reference evidence="2" key="1">
    <citation type="submission" date="2023-08" db="EMBL/GenBank/DDBJ databases">
        <title>Black Yeasts Isolated from many extreme environments.</title>
        <authorList>
            <person name="Coleine C."/>
            <person name="Stajich J.E."/>
            <person name="Selbmann L."/>
        </authorList>
    </citation>
    <scope>NUCLEOTIDE SEQUENCE</scope>
    <source>
        <strain evidence="2">CCFEE 5810</strain>
    </source>
</reference>